<evidence type="ECO:0000259" key="2">
    <source>
        <dbReference type="Pfam" id="PF01833"/>
    </source>
</evidence>
<evidence type="ECO:0000313" key="3">
    <source>
        <dbReference type="EMBL" id="OGG44417.1"/>
    </source>
</evidence>
<dbReference type="InterPro" id="IPR013783">
    <property type="entry name" value="Ig-like_fold"/>
</dbReference>
<name>A0A1F6C659_HANXR</name>
<dbReference type="AlphaFoldDB" id="A0A1F6C659"/>
<evidence type="ECO:0000313" key="4">
    <source>
        <dbReference type="Proteomes" id="UP000178606"/>
    </source>
</evidence>
<accession>A0A1F6C659</accession>
<evidence type="ECO:0000256" key="1">
    <source>
        <dbReference type="SAM" id="MobiDB-lite"/>
    </source>
</evidence>
<sequence length="267" mass="27299">MAKVSPEEARPGSTVTIEGKGFSEKPADSITVKVGQAEAQVKRRGADSLLVVELPKDLKPGSYDLVVTDRSAKQSSRPVQLSVTNEVLVIPAGTSLKVRATDGISSGRSQAGDTFRLTLDQPLVINGRTVAPAGSQVVGRVTHAKESGRVSGRAELGFTLVELKLARDGRAYPIVTDAFHAQAQGTKKRDAATIGGGAGLGAVIGGIAGGKKGALIGATLGGAAGTGVAVTTRGKEMAVSSGARFTFRLKQPVEMEMTGGQPVASAR</sequence>
<gene>
    <name evidence="3" type="ORF">A3F84_00905</name>
</gene>
<reference evidence="3 4" key="1">
    <citation type="journal article" date="2016" name="Nat. Commun.">
        <title>Thousands of microbial genomes shed light on interconnected biogeochemical processes in an aquifer system.</title>
        <authorList>
            <person name="Anantharaman K."/>
            <person name="Brown C.T."/>
            <person name="Hug L.A."/>
            <person name="Sharon I."/>
            <person name="Castelle C.J."/>
            <person name="Probst A.J."/>
            <person name="Thomas B.C."/>
            <person name="Singh A."/>
            <person name="Wilkins M.J."/>
            <person name="Karaoz U."/>
            <person name="Brodie E.L."/>
            <person name="Williams K.H."/>
            <person name="Hubbard S.S."/>
            <person name="Banfield J.F."/>
        </authorList>
    </citation>
    <scope>NUCLEOTIDE SEQUENCE [LARGE SCALE GENOMIC DNA]</scope>
    <source>
        <strain evidence="4">RIFCSPLOWO2_12_FULL_64_10</strain>
    </source>
</reference>
<feature type="domain" description="IPT/TIG" evidence="2">
    <location>
        <begin position="3"/>
        <end position="82"/>
    </location>
</feature>
<organism evidence="3 4">
    <name type="scientific">Handelsmanbacteria sp. (strain RIFCSPLOWO2_12_FULL_64_10)</name>
    <dbReference type="NCBI Taxonomy" id="1817868"/>
    <lineage>
        <taxon>Bacteria</taxon>
        <taxon>Candidatus Handelsmaniibacteriota</taxon>
    </lineage>
</organism>
<feature type="compositionally biased region" description="Basic and acidic residues" evidence="1">
    <location>
        <begin position="1"/>
        <end position="10"/>
    </location>
</feature>
<comment type="caution">
    <text evidence="3">The sequence shown here is derived from an EMBL/GenBank/DDBJ whole genome shotgun (WGS) entry which is preliminary data.</text>
</comment>
<dbReference type="Proteomes" id="UP000178606">
    <property type="component" value="Unassembled WGS sequence"/>
</dbReference>
<dbReference type="InterPro" id="IPR002909">
    <property type="entry name" value="IPT_dom"/>
</dbReference>
<protein>
    <recommendedName>
        <fullName evidence="2">IPT/TIG domain-containing protein</fullName>
    </recommendedName>
</protein>
<dbReference type="SUPFAM" id="SSF81296">
    <property type="entry name" value="E set domains"/>
    <property type="match status" value="1"/>
</dbReference>
<proteinExistence type="predicted"/>
<dbReference type="EMBL" id="MFKF01000404">
    <property type="protein sequence ID" value="OGG44417.1"/>
    <property type="molecule type" value="Genomic_DNA"/>
</dbReference>
<dbReference type="InterPro" id="IPR014756">
    <property type="entry name" value="Ig_E-set"/>
</dbReference>
<dbReference type="Gene3D" id="2.60.40.10">
    <property type="entry name" value="Immunoglobulins"/>
    <property type="match status" value="1"/>
</dbReference>
<feature type="region of interest" description="Disordered" evidence="1">
    <location>
        <begin position="1"/>
        <end position="22"/>
    </location>
</feature>
<dbReference type="Pfam" id="PF01833">
    <property type="entry name" value="TIG"/>
    <property type="match status" value="1"/>
</dbReference>